<dbReference type="SUPFAM" id="SSF103473">
    <property type="entry name" value="MFS general substrate transporter"/>
    <property type="match status" value="1"/>
</dbReference>
<evidence type="ECO:0008006" key="4">
    <source>
        <dbReference type="Google" id="ProtNLM"/>
    </source>
</evidence>
<dbReference type="RefSeq" id="WP_215668205.1">
    <property type="nucleotide sequence ID" value="NZ_JAFJYC010000001.1"/>
</dbReference>
<dbReference type="InterPro" id="IPR036259">
    <property type="entry name" value="MFS_trans_sf"/>
</dbReference>
<evidence type="ECO:0000256" key="1">
    <source>
        <dbReference type="SAM" id="Phobius"/>
    </source>
</evidence>
<proteinExistence type="predicted"/>
<keyword evidence="1" id="KW-1133">Transmembrane helix</keyword>
<accession>A0ABS5Y7P5</accession>
<feature type="transmembrane region" description="Helical" evidence="1">
    <location>
        <begin position="58"/>
        <end position="80"/>
    </location>
</feature>
<organism evidence="2 3">
    <name type="scientific">Candidatus Sodalis endolongispinus</name>
    <dbReference type="NCBI Taxonomy" id="2812662"/>
    <lineage>
        <taxon>Bacteria</taxon>
        <taxon>Pseudomonadati</taxon>
        <taxon>Pseudomonadota</taxon>
        <taxon>Gammaproteobacteria</taxon>
        <taxon>Enterobacterales</taxon>
        <taxon>Bruguierivoracaceae</taxon>
        <taxon>Sodalis</taxon>
    </lineage>
</organism>
<dbReference type="EMBL" id="JAFJYC010000001">
    <property type="protein sequence ID" value="MBT9431020.1"/>
    <property type="molecule type" value="Genomic_DNA"/>
</dbReference>
<dbReference type="Proteomes" id="UP000811282">
    <property type="component" value="Unassembled WGS sequence"/>
</dbReference>
<keyword evidence="1" id="KW-0472">Membrane</keyword>
<reference evidence="2 3" key="1">
    <citation type="journal article" date="2021" name="Genome Biol. Evol.">
        <title>The evolution of interdependence in a four-way mealybug symbiosis.</title>
        <authorList>
            <person name="Garber A.I."/>
            <person name="Kupper M."/>
            <person name="Laetsch D.R."/>
            <person name="Weldon S.R."/>
            <person name="Ladinsky M.S."/>
            <person name="Bjorkman P.J."/>
            <person name="McCutcheon J.P."/>
        </authorList>
    </citation>
    <scope>NUCLEOTIDE SEQUENCE [LARGE SCALE GENOMIC DNA]</scope>
    <source>
        <strain evidence="2">SOD</strain>
    </source>
</reference>
<name>A0ABS5Y7P5_9GAMM</name>
<protein>
    <recommendedName>
        <fullName evidence="4">Tartrate transporter</fullName>
    </recommendedName>
</protein>
<keyword evidence="3" id="KW-1185">Reference proteome</keyword>
<keyword evidence="1" id="KW-0812">Transmembrane</keyword>
<evidence type="ECO:0000313" key="3">
    <source>
        <dbReference type="Proteomes" id="UP000811282"/>
    </source>
</evidence>
<gene>
    <name evidence="2" type="ORF">JZM24_00450</name>
</gene>
<evidence type="ECO:0000313" key="2">
    <source>
        <dbReference type="EMBL" id="MBT9431020.1"/>
    </source>
</evidence>
<sequence>MASAGLFAVLPVFLTFPPLFMVAPAAAGGIAVINSIGNLVGFFGPTAMGYVKDLTGDFGTGLLVNVLMLSISLITMLLFAAKTGLRRNATEENKPAS</sequence>
<comment type="caution">
    <text evidence="2">The sequence shown here is derived from an EMBL/GenBank/DDBJ whole genome shotgun (WGS) entry which is preliminary data.</text>
</comment>